<sequence>MMNQRHHKVQALSRSVVITSIAIKAACSFRPNELTSRRHSKRPKPPSSNHWRLQEQRQPSLLSLGNYLDCHDGLLLCSSLNLCTLGDAINVCSRRPEADDLFFQGQILPLRLSISFDSGFAGFRQDTQKIST</sequence>
<dbReference type="AlphaFoldDB" id="A0A822ZEF5"/>
<dbReference type="EMBL" id="DUZY01000005">
    <property type="protein sequence ID" value="DAD41795.1"/>
    <property type="molecule type" value="Genomic_DNA"/>
</dbReference>
<gene>
    <name evidence="1" type="ORF">HUJ06_016118</name>
</gene>
<name>A0A822ZEF5_NELNU</name>
<protein>
    <submittedName>
        <fullName evidence="1">Uncharacterized protein</fullName>
    </submittedName>
</protein>
<dbReference type="Proteomes" id="UP000607653">
    <property type="component" value="Unassembled WGS sequence"/>
</dbReference>
<evidence type="ECO:0000313" key="1">
    <source>
        <dbReference type="EMBL" id="DAD41795.1"/>
    </source>
</evidence>
<keyword evidence="2" id="KW-1185">Reference proteome</keyword>
<reference evidence="1 2" key="1">
    <citation type="journal article" date="2020" name="Mol. Biol. Evol.">
        <title>Distinct Expression and Methylation Patterns for Genes with Different Fates following a Single Whole-Genome Duplication in Flowering Plants.</title>
        <authorList>
            <person name="Shi T."/>
            <person name="Rahmani R.S."/>
            <person name="Gugger P.F."/>
            <person name="Wang M."/>
            <person name="Li H."/>
            <person name="Zhang Y."/>
            <person name="Li Z."/>
            <person name="Wang Q."/>
            <person name="Van de Peer Y."/>
            <person name="Marchal K."/>
            <person name="Chen J."/>
        </authorList>
    </citation>
    <scope>NUCLEOTIDE SEQUENCE [LARGE SCALE GENOMIC DNA]</scope>
    <source>
        <tissue evidence="1">Leaf</tissue>
    </source>
</reference>
<organism evidence="1 2">
    <name type="scientific">Nelumbo nucifera</name>
    <name type="common">Sacred lotus</name>
    <dbReference type="NCBI Taxonomy" id="4432"/>
    <lineage>
        <taxon>Eukaryota</taxon>
        <taxon>Viridiplantae</taxon>
        <taxon>Streptophyta</taxon>
        <taxon>Embryophyta</taxon>
        <taxon>Tracheophyta</taxon>
        <taxon>Spermatophyta</taxon>
        <taxon>Magnoliopsida</taxon>
        <taxon>Proteales</taxon>
        <taxon>Nelumbonaceae</taxon>
        <taxon>Nelumbo</taxon>
    </lineage>
</organism>
<accession>A0A822ZEF5</accession>
<proteinExistence type="predicted"/>
<comment type="caution">
    <text evidence="1">The sequence shown here is derived from an EMBL/GenBank/DDBJ whole genome shotgun (WGS) entry which is preliminary data.</text>
</comment>
<evidence type="ECO:0000313" key="2">
    <source>
        <dbReference type="Proteomes" id="UP000607653"/>
    </source>
</evidence>